<proteinExistence type="predicted"/>
<accession>A0A7C5Q7N4</accession>
<protein>
    <submittedName>
        <fullName evidence="1">Uncharacterized protein</fullName>
    </submittedName>
</protein>
<name>A0A7C5Q7N4_AQUAO</name>
<evidence type="ECO:0000313" key="1">
    <source>
        <dbReference type="EMBL" id="HHJ63495.1"/>
    </source>
</evidence>
<gene>
    <name evidence="1" type="ORF">ENJ61_01160</name>
</gene>
<dbReference type="EMBL" id="DRNB01000039">
    <property type="protein sequence ID" value="HHJ63495.1"/>
    <property type="molecule type" value="Genomic_DNA"/>
</dbReference>
<dbReference type="AlphaFoldDB" id="A0A7C5Q7N4"/>
<sequence length="111" mass="13033">MKNPGSLDIHLFEEMTQLEFFLVKKPMNAPEFWAEWQEKYGKATLAKVALKKIAKTRKLSHEEYSKLRTMMNVYDDILKYLEQLKNTALSVRGIATNFNVELDDEDIDLDF</sequence>
<dbReference type="Proteomes" id="UP000885792">
    <property type="component" value="Unassembled WGS sequence"/>
</dbReference>
<comment type="caution">
    <text evidence="1">The sequence shown here is derived from an EMBL/GenBank/DDBJ whole genome shotgun (WGS) entry which is preliminary data.</text>
</comment>
<organism evidence="1">
    <name type="scientific">Aquifex aeolicus</name>
    <dbReference type="NCBI Taxonomy" id="63363"/>
    <lineage>
        <taxon>Bacteria</taxon>
        <taxon>Pseudomonadati</taxon>
        <taxon>Aquificota</taxon>
        <taxon>Aquificia</taxon>
        <taxon>Aquificales</taxon>
        <taxon>Aquificaceae</taxon>
        <taxon>Aquifex</taxon>
    </lineage>
</organism>
<reference evidence="1" key="1">
    <citation type="journal article" date="2020" name="mSystems">
        <title>Genome- and Community-Level Interaction Insights into Carbon Utilization and Element Cycling Functions of Hydrothermarchaeota in Hydrothermal Sediment.</title>
        <authorList>
            <person name="Zhou Z."/>
            <person name="Liu Y."/>
            <person name="Xu W."/>
            <person name="Pan J."/>
            <person name="Luo Z.H."/>
            <person name="Li M."/>
        </authorList>
    </citation>
    <scope>NUCLEOTIDE SEQUENCE [LARGE SCALE GENOMIC DNA]</scope>
    <source>
        <strain evidence="1">HyVt-501</strain>
    </source>
</reference>